<reference evidence="2" key="1">
    <citation type="journal article" date="2020" name="mSystems">
        <title>Genome- and Community-Level Interaction Insights into Carbon Utilization and Element Cycling Functions of Hydrothermarchaeota in Hydrothermal Sediment.</title>
        <authorList>
            <person name="Zhou Z."/>
            <person name="Liu Y."/>
            <person name="Xu W."/>
            <person name="Pan J."/>
            <person name="Luo Z.H."/>
            <person name="Li M."/>
        </authorList>
    </citation>
    <scope>NUCLEOTIDE SEQUENCE [LARGE SCALE GENOMIC DNA]</scope>
    <source>
        <strain evidence="2">SpSt-210</strain>
    </source>
</reference>
<dbReference type="EMBL" id="DSIY01000334">
    <property type="protein sequence ID" value="HEG92590.1"/>
    <property type="molecule type" value="Genomic_DNA"/>
</dbReference>
<comment type="caution">
    <text evidence="2">The sequence shown here is derived from an EMBL/GenBank/DDBJ whole genome shotgun (WGS) entry which is preliminary data.</text>
</comment>
<sequence length="451" mass="49829">MRTIARERRQRAIPEHAQAAAGREAALVAAIWVAGLLVRLALMPATFHSDLYQIYSRANDAVTHGAWLSWSGQVIIQQVHNLWFLVIERWLPDGSGIWSSYSGVAGIGAQPSELERFLSYAYLGRALFLMKLPYLVADLVNGWLLTRLVEPRWRARVLALWWLNPLVIYTSMMFGRHDSLSIVAVLAAIVLARRGARLAGLILLGLGGLARFFPVFALPFYIAAYRRSWRQALLLAGVIATLWLCLDLTVLGLTGQSPTLTLLARYPHVRYLISLALPIGDEMVPLLPMGYALLLLWWLNRPNQGTDAFLAGGAATMLLLIALMPFNPQYAIWAVPLLVPWLALDSRLILAHAAQIALYVVWLARWGSSVTWALFQPLGKELVERLPDPQLVAAALLPTEVWQPVVRGLFAAVTLWLAWRVLVLWRAGMPAAGAAGGGTGDHAPVNEEQAC</sequence>
<proteinExistence type="predicted"/>
<keyword evidence="1" id="KW-1133">Transmembrane helix</keyword>
<feature type="transmembrane region" description="Helical" evidence="1">
    <location>
        <begin position="275"/>
        <end position="299"/>
    </location>
</feature>
<dbReference type="AlphaFoldDB" id="A0A831X9S9"/>
<name>A0A831X9S9_9BACT</name>
<feature type="transmembrane region" description="Helical" evidence="1">
    <location>
        <begin position="198"/>
        <end position="221"/>
    </location>
</feature>
<evidence type="ECO:0008006" key="3">
    <source>
        <dbReference type="Google" id="ProtNLM"/>
    </source>
</evidence>
<feature type="transmembrane region" description="Helical" evidence="1">
    <location>
        <begin position="21"/>
        <end position="42"/>
    </location>
</feature>
<keyword evidence="1" id="KW-0472">Membrane</keyword>
<feature type="transmembrane region" description="Helical" evidence="1">
    <location>
        <begin position="233"/>
        <end position="255"/>
    </location>
</feature>
<gene>
    <name evidence="2" type="ORF">ENP34_14305</name>
</gene>
<keyword evidence="1" id="KW-0812">Transmembrane</keyword>
<feature type="transmembrane region" description="Helical" evidence="1">
    <location>
        <begin position="306"/>
        <end position="324"/>
    </location>
</feature>
<accession>A0A831X9S9</accession>
<evidence type="ECO:0000256" key="1">
    <source>
        <dbReference type="SAM" id="Phobius"/>
    </source>
</evidence>
<feature type="transmembrane region" description="Helical" evidence="1">
    <location>
        <begin position="122"/>
        <end position="145"/>
    </location>
</feature>
<organism evidence="2">
    <name type="scientific">Thermorudis peleae</name>
    <dbReference type="NCBI Taxonomy" id="1382356"/>
    <lineage>
        <taxon>Bacteria</taxon>
        <taxon>Pseudomonadati</taxon>
        <taxon>Thermomicrobiota</taxon>
        <taxon>Thermomicrobia</taxon>
        <taxon>Thermomicrobia incertae sedis</taxon>
        <taxon>Thermorudis</taxon>
    </lineage>
</organism>
<evidence type="ECO:0000313" key="2">
    <source>
        <dbReference type="EMBL" id="HEG92590.1"/>
    </source>
</evidence>
<protein>
    <recommendedName>
        <fullName evidence="3">DUF2029 domain-containing protein</fullName>
    </recommendedName>
</protein>